<dbReference type="EMBL" id="JADGKB010000043">
    <property type="protein sequence ID" value="KAJ3257000.1"/>
    <property type="molecule type" value="Genomic_DNA"/>
</dbReference>
<dbReference type="Proteomes" id="UP001210925">
    <property type="component" value="Unassembled WGS sequence"/>
</dbReference>
<gene>
    <name evidence="1" type="ORF">HK103_004983</name>
</gene>
<reference evidence="1" key="1">
    <citation type="submission" date="2020-05" db="EMBL/GenBank/DDBJ databases">
        <title>Phylogenomic resolution of chytrid fungi.</title>
        <authorList>
            <person name="Stajich J.E."/>
            <person name="Amses K."/>
            <person name="Simmons R."/>
            <person name="Seto K."/>
            <person name="Myers J."/>
            <person name="Bonds A."/>
            <person name="Quandt C.A."/>
            <person name="Barry K."/>
            <person name="Liu P."/>
            <person name="Grigoriev I."/>
            <person name="Longcore J.E."/>
            <person name="James T.Y."/>
        </authorList>
    </citation>
    <scope>NUCLEOTIDE SEQUENCE</scope>
    <source>
        <strain evidence="1">PLAUS21</strain>
    </source>
</reference>
<protein>
    <submittedName>
        <fullName evidence="1">Uncharacterized protein</fullName>
    </submittedName>
</protein>
<accession>A0AAD5Y7S7</accession>
<keyword evidence="2" id="KW-1185">Reference proteome</keyword>
<name>A0AAD5Y7S7_9FUNG</name>
<sequence length="175" mass="19866">MTHDIALQHGISDPQELHIKLLEIWMNSTQEYKSKFSDPTMVSRKPVPAITLDIEDSPKLKFHYYQPKVEMPKPLVKYPKLFPNTFIRSHNTNRSPTIGMKSPSSYSSTSERAPMEMTSLQHSEIAGGMMCHGVSIRIPTVSPDVLEATRVDLADVQNTTEYQDSIHNIFNPHCI</sequence>
<organism evidence="1 2">
    <name type="scientific">Boothiomyces macroporosus</name>
    <dbReference type="NCBI Taxonomy" id="261099"/>
    <lineage>
        <taxon>Eukaryota</taxon>
        <taxon>Fungi</taxon>
        <taxon>Fungi incertae sedis</taxon>
        <taxon>Chytridiomycota</taxon>
        <taxon>Chytridiomycota incertae sedis</taxon>
        <taxon>Chytridiomycetes</taxon>
        <taxon>Rhizophydiales</taxon>
        <taxon>Terramycetaceae</taxon>
        <taxon>Boothiomyces</taxon>
    </lineage>
</organism>
<comment type="caution">
    <text evidence="1">The sequence shown here is derived from an EMBL/GenBank/DDBJ whole genome shotgun (WGS) entry which is preliminary data.</text>
</comment>
<evidence type="ECO:0000313" key="2">
    <source>
        <dbReference type="Proteomes" id="UP001210925"/>
    </source>
</evidence>
<evidence type="ECO:0000313" key="1">
    <source>
        <dbReference type="EMBL" id="KAJ3257000.1"/>
    </source>
</evidence>
<dbReference type="AlphaFoldDB" id="A0AAD5Y7S7"/>
<proteinExistence type="predicted"/>